<dbReference type="PANTHER" id="PTHR47999">
    <property type="entry name" value="TRANSCRIPTION FACTOR MYB8-RELATED-RELATED"/>
    <property type="match status" value="1"/>
</dbReference>
<dbReference type="RefSeq" id="XP_015882588.3">
    <property type="nucleotide sequence ID" value="XM_016027102.4"/>
</dbReference>
<feature type="signal peptide" evidence="4">
    <location>
        <begin position="1"/>
        <end position="26"/>
    </location>
</feature>
<keyword evidence="2" id="KW-0238">DNA-binding</keyword>
<evidence type="ECO:0000259" key="6">
    <source>
        <dbReference type="PROSITE" id="PS51294"/>
    </source>
</evidence>
<dbReference type="InterPro" id="IPR015495">
    <property type="entry name" value="Myb_TF_plants"/>
</dbReference>
<dbReference type="Gene3D" id="1.10.10.60">
    <property type="entry name" value="Homeodomain-like"/>
    <property type="match status" value="2"/>
</dbReference>
<dbReference type="GO" id="GO:0090558">
    <property type="term" value="P:plant epidermis development"/>
    <property type="evidence" value="ECO:0007669"/>
    <property type="project" value="UniProtKB-ARBA"/>
</dbReference>
<dbReference type="AlphaFoldDB" id="A0A6P3ZSS1"/>
<sequence length="266" mass="30537">MITVPNIQVQALFSLETLSLLSLSLSVSLKKFCSYTNMEGGNGYKKGLWTVEEDRILMDYIRLHGSGKWNRIAKLTGLRRCGKSCRLRWMNYLSPNVKRGDFSEEEDDLIIRLHNLLGNRWSLIAGRVPGRTDNQVKNHWNTHLSKKLGVKKEKSKTKASSQTVLPRESEEKFCIPTSESMDSDDHHQLPSNFINGEFHAGDKVMKDGSQTAVYLTGMWEVMRNDNYESSFCFSNDDDDLNNFHSSFFVESLQEYCSLDFIWNNGL</sequence>
<dbReference type="GO" id="GO:0048731">
    <property type="term" value="P:system development"/>
    <property type="evidence" value="ECO:0007669"/>
    <property type="project" value="UniProtKB-ARBA"/>
</dbReference>
<dbReference type="InterPro" id="IPR001005">
    <property type="entry name" value="SANT/Myb"/>
</dbReference>
<evidence type="ECO:0000256" key="2">
    <source>
        <dbReference type="ARBA" id="ARBA00023125"/>
    </source>
</evidence>
<dbReference type="Pfam" id="PF00249">
    <property type="entry name" value="Myb_DNA-binding"/>
    <property type="match status" value="2"/>
</dbReference>
<feature type="domain" description="HTH myb-type" evidence="6">
    <location>
        <begin position="94"/>
        <end position="148"/>
    </location>
</feature>
<dbReference type="PANTHER" id="PTHR47999:SF59">
    <property type="entry name" value="TRANSCRIPTION FACTOR WER-LIKE"/>
    <property type="match status" value="1"/>
</dbReference>
<organism evidence="7 8">
    <name type="scientific">Ziziphus jujuba</name>
    <name type="common">Chinese jujube</name>
    <name type="synonym">Ziziphus sativa</name>
    <dbReference type="NCBI Taxonomy" id="326968"/>
    <lineage>
        <taxon>Eukaryota</taxon>
        <taxon>Viridiplantae</taxon>
        <taxon>Streptophyta</taxon>
        <taxon>Embryophyta</taxon>
        <taxon>Tracheophyta</taxon>
        <taxon>Spermatophyta</taxon>
        <taxon>Magnoliopsida</taxon>
        <taxon>eudicotyledons</taxon>
        <taxon>Gunneridae</taxon>
        <taxon>Pentapetalae</taxon>
        <taxon>rosids</taxon>
        <taxon>fabids</taxon>
        <taxon>Rosales</taxon>
        <taxon>Rhamnaceae</taxon>
        <taxon>Paliureae</taxon>
        <taxon>Ziziphus</taxon>
    </lineage>
</organism>
<dbReference type="SMART" id="SM00717">
    <property type="entry name" value="SANT"/>
    <property type="match status" value="2"/>
</dbReference>
<dbReference type="SUPFAM" id="SSF46689">
    <property type="entry name" value="Homeodomain-like"/>
    <property type="match status" value="1"/>
</dbReference>
<dbReference type="KEGG" id="zju:107418407"/>
<gene>
    <name evidence="8" type="primary">LOC107418407</name>
</gene>
<evidence type="ECO:0000256" key="4">
    <source>
        <dbReference type="SAM" id="SignalP"/>
    </source>
</evidence>
<dbReference type="CDD" id="cd00167">
    <property type="entry name" value="SANT"/>
    <property type="match status" value="2"/>
</dbReference>
<dbReference type="InterPro" id="IPR017930">
    <property type="entry name" value="Myb_dom"/>
</dbReference>
<evidence type="ECO:0000313" key="8">
    <source>
        <dbReference type="RefSeq" id="XP_015882588.3"/>
    </source>
</evidence>
<dbReference type="GO" id="GO:0005634">
    <property type="term" value="C:nucleus"/>
    <property type="evidence" value="ECO:0007669"/>
    <property type="project" value="UniProtKB-SubCell"/>
</dbReference>
<comment type="subcellular location">
    <subcellularLocation>
        <location evidence="1">Nucleus</location>
    </subcellularLocation>
</comment>
<evidence type="ECO:0000313" key="7">
    <source>
        <dbReference type="Proteomes" id="UP001652623"/>
    </source>
</evidence>
<feature type="domain" description="HTH myb-type" evidence="6">
    <location>
        <begin position="45"/>
        <end position="93"/>
    </location>
</feature>
<name>A0A6P3ZSS1_ZIZJJ</name>
<keyword evidence="4" id="KW-0732">Signal</keyword>
<feature type="chain" id="PRO_5045821158" evidence="4">
    <location>
        <begin position="27"/>
        <end position="266"/>
    </location>
</feature>
<reference evidence="8" key="2">
    <citation type="submission" date="2025-08" db="UniProtKB">
        <authorList>
            <consortium name="RefSeq"/>
        </authorList>
    </citation>
    <scope>IDENTIFICATION</scope>
    <source>
        <tissue evidence="8">Seedling</tissue>
    </source>
</reference>
<evidence type="ECO:0000259" key="5">
    <source>
        <dbReference type="PROSITE" id="PS50090"/>
    </source>
</evidence>
<keyword evidence="3" id="KW-0539">Nucleus</keyword>
<accession>A0A6P3ZSS1</accession>
<dbReference type="GO" id="GO:0030154">
    <property type="term" value="P:cell differentiation"/>
    <property type="evidence" value="ECO:0007669"/>
    <property type="project" value="UniProtKB-ARBA"/>
</dbReference>
<proteinExistence type="predicted"/>
<dbReference type="FunCoup" id="A0A6P3ZSS1">
    <property type="interactions" value="3"/>
</dbReference>
<evidence type="ECO:0000256" key="3">
    <source>
        <dbReference type="ARBA" id="ARBA00023242"/>
    </source>
</evidence>
<feature type="domain" description="Myb-like" evidence="5">
    <location>
        <begin position="41"/>
        <end position="93"/>
    </location>
</feature>
<protein>
    <submittedName>
        <fullName evidence="8">Transcription factor WER</fullName>
    </submittedName>
</protein>
<dbReference type="PROSITE" id="PS50090">
    <property type="entry name" value="MYB_LIKE"/>
    <property type="match status" value="2"/>
</dbReference>
<dbReference type="InterPro" id="IPR009057">
    <property type="entry name" value="Homeodomain-like_sf"/>
</dbReference>
<dbReference type="InParanoid" id="A0A6P3ZSS1"/>
<dbReference type="GO" id="GO:0003677">
    <property type="term" value="F:DNA binding"/>
    <property type="evidence" value="ECO:0007669"/>
    <property type="project" value="UniProtKB-KW"/>
</dbReference>
<dbReference type="PROSITE" id="PS51294">
    <property type="entry name" value="HTH_MYB"/>
    <property type="match status" value="2"/>
</dbReference>
<reference evidence="7" key="1">
    <citation type="submission" date="2025-05" db="UniProtKB">
        <authorList>
            <consortium name="RefSeq"/>
        </authorList>
    </citation>
    <scope>NUCLEOTIDE SEQUENCE [LARGE SCALE GENOMIC DNA]</scope>
</reference>
<dbReference type="Proteomes" id="UP001652623">
    <property type="component" value="Chromosome 2"/>
</dbReference>
<keyword evidence="7" id="KW-1185">Reference proteome</keyword>
<dbReference type="GeneID" id="107418407"/>
<feature type="domain" description="Myb-like" evidence="5">
    <location>
        <begin position="94"/>
        <end position="144"/>
    </location>
</feature>
<evidence type="ECO:0000256" key="1">
    <source>
        <dbReference type="ARBA" id="ARBA00004123"/>
    </source>
</evidence>